<dbReference type="CDD" id="cd07185">
    <property type="entry name" value="OmpA_C-like"/>
    <property type="match status" value="1"/>
</dbReference>
<dbReference type="PANTHER" id="PTHR30329">
    <property type="entry name" value="STATOR ELEMENT OF FLAGELLAR MOTOR COMPLEX"/>
    <property type="match status" value="1"/>
</dbReference>
<keyword evidence="3" id="KW-0998">Cell outer membrane</keyword>
<protein>
    <recommendedName>
        <fullName evidence="5">OmpA-like domain-containing protein</fullName>
    </recommendedName>
</protein>
<organism evidence="6 7">
    <name type="scientific">Pelagibacterium lentulum</name>
    <dbReference type="NCBI Taxonomy" id="2029865"/>
    <lineage>
        <taxon>Bacteria</taxon>
        <taxon>Pseudomonadati</taxon>
        <taxon>Pseudomonadota</taxon>
        <taxon>Alphaproteobacteria</taxon>
        <taxon>Hyphomicrobiales</taxon>
        <taxon>Devosiaceae</taxon>
        <taxon>Pelagibacterium</taxon>
    </lineage>
</organism>
<dbReference type="PANTHER" id="PTHR30329:SF21">
    <property type="entry name" value="LIPOPROTEIN YIAD-RELATED"/>
    <property type="match status" value="1"/>
</dbReference>
<evidence type="ECO:0000259" key="5">
    <source>
        <dbReference type="PROSITE" id="PS51123"/>
    </source>
</evidence>
<dbReference type="InterPro" id="IPR006665">
    <property type="entry name" value="OmpA-like"/>
</dbReference>
<dbReference type="PRINTS" id="PR01021">
    <property type="entry name" value="OMPADOMAIN"/>
</dbReference>
<evidence type="ECO:0000256" key="1">
    <source>
        <dbReference type="ARBA" id="ARBA00004442"/>
    </source>
</evidence>
<evidence type="ECO:0000256" key="2">
    <source>
        <dbReference type="ARBA" id="ARBA00023136"/>
    </source>
</evidence>
<dbReference type="Proteomes" id="UP000596977">
    <property type="component" value="Unassembled WGS sequence"/>
</dbReference>
<dbReference type="PROSITE" id="PS51123">
    <property type="entry name" value="OMPA_2"/>
    <property type="match status" value="1"/>
</dbReference>
<evidence type="ECO:0000256" key="3">
    <source>
        <dbReference type="ARBA" id="ARBA00023237"/>
    </source>
</evidence>
<dbReference type="GO" id="GO:0009279">
    <property type="term" value="C:cell outer membrane"/>
    <property type="evidence" value="ECO:0007669"/>
    <property type="project" value="UniProtKB-SubCell"/>
</dbReference>
<keyword evidence="2 4" id="KW-0472">Membrane</keyword>
<proteinExistence type="predicted"/>
<dbReference type="AlphaFoldDB" id="A0A916RLJ6"/>
<evidence type="ECO:0000256" key="4">
    <source>
        <dbReference type="PROSITE-ProRule" id="PRU00473"/>
    </source>
</evidence>
<comment type="subcellular location">
    <subcellularLocation>
        <location evidence="1">Cell outer membrane</location>
    </subcellularLocation>
</comment>
<dbReference type="EMBL" id="BMKB01000007">
    <property type="protein sequence ID" value="GGA60793.1"/>
    <property type="molecule type" value="Genomic_DNA"/>
</dbReference>
<dbReference type="Pfam" id="PF00691">
    <property type="entry name" value="OmpA"/>
    <property type="match status" value="1"/>
</dbReference>
<dbReference type="InterPro" id="IPR006664">
    <property type="entry name" value="OMP_bac"/>
</dbReference>
<keyword evidence="7" id="KW-1185">Reference proteome</keyword>
<dbReference type="Gene3D" id="3.30.1330.60">
    <property type="entry name" value="OmpA-like domain"/>
    <property type="match status" value="1"/>
</dbReference>
<feature type="domain" description="OmpA-like" evidence="5">
    <location>
        <begin position="42"/>
        <end position="158"/>
    </location>
</feature>
<dbReference type="PRINTS" id="PR01023">
    <property type="entry name" value="NAFLGMOTY"/>
</dbReference>
<gene>
    <name evidence="6" type="ORF">GCM10011499_33800</name>
</gene>
<name>A0A916RLJ6_9HYPH</name>
<reference evidence="6 7" key="1">
    <citation type="journal article" date="2014" name="Int. J. Syst. Evol. Microbiol.">
        <title>Complete genome sequence of Corynebacterium casei LMG S-19264T (=DSM 44701T), isolated from a smear-ripened cheese.</title>
        <authorList>
            <consortium name="US DOE Joint Genome Institute (JGI-PGF)"/>
            <person name="Walter F."/>
            <person name="Albersmeier A."/>
            <person name="Kalinowski J."/>
            <person name="Ruckert C."/>
        </authorList>
    </citation>
    <scope>NUCLEOTIDE SEQUENCE [LARGE SCALE GENOMIC DNA]</scope>
    <source>
        <strain evidence="6 7">CGMCC 1.15896</strain>
    </source>
</reference>
<sequence>MTNITTKIGGALLATLMGLGGFIVPAAAQGDARSCQALVQTLAEEGRVALSGVNFDFNRASLRPDSLPALIAARDAILTLGGSWGIEGHTDNVGSHAYNQSLSEARALAVRDWLVSAGVTASQLTAQGYSFDRPLADNGTDAGRAQNRRVELVGQVTPDMLGFGGPEGVDPCPDTLTPGTMVTAEGAPQPPAIADWTGSGGQEFLPFSYLMATAQGGSEGWVGDRITMPPGTQPQTCQALCLAEGQCAGFSFEPAGSDFVETARCVLIGYGTEVNLRRDNTYYEGRIFAASGLKTDARLLTPESAAVAEQILADMAEIAALRAAVRITAPESHAPEAWMDIAIDGAVRGDAYPTFLEITELDDYAFDWRKSQSHLYVSDMTDGRSGQIWVPEPGDYVLRYVIDHPTAGRHSIVEMPFGVSAGMLVSQGAQPQSMASARASLSFSMVVAPGELFSVAFTGPLLSGDWIDMITPGNDADMSGGWGWAWATGDAVDLTAPAETGEYVLRYVAEDPVRGRVVLATEPLVVRAPAAASVETSDIVHRCEGSGFEPCTIRDTTSDLVFNLMPGYGTIAALHYRTAGGVVAERPSFNLVRLSDSVIVASVNPRQAIDTLCLPAGTDTVCVFEADAETDQLASFALVGSLGTLAAAVETEGMGEDGDLAEPGMLQGVWVMRVFAPGTPDNDRSIAVVELIQDADDPRADGNFHLSPDFAPMASASGNAAANLAGDRVNLVLDSGDGRTLVYGAESYGGDAYKGVLHLSGQPGAGSGEAILSRVAGPGEDWQGEPWMHGEPDGMEAAMQMSRQVMGELLGNAAPEDRAMIEALGQIMGVGANAGRSGAQSGAPSSAQMQVLGGVPLGDLSADEALILFLPHLETRP</sequence>
<dbReference type="InterPro" id="IPR050330">
    <property type="entry name" value="Bact_OuterMem_StrucFunc"/>
</dbReference>
<accession>A0A916RLJ6</accession>
<dbReference type="SUPFAM" id="SSF103088">
    <property type="entry name" value="OmpA-like"/>
    <property type="match status" value="1"/>
</dbReference>
<dbReference type="InterPro" id="IPR036737">
    <property type="entry name" value="OmpA-like_sf"/>
</dbReference>
<evidence type="ECO:0000313" key="6">
    <source>
        <dbReference type="EMBL" id="GGA60793.1"/>
    </source>
</evidence>
<dbReference type="RefSeq" id="WP_206513460.1">
    <property type="nucleotide sequence ID" value="NZ_BMKB01000007.1"/>
</dbReference>
<comment type="caution">
    <text evidence="6">The sequence shown here is derived from an EMBL/GenBank/DDBJ whole genome shotgun (WGS) entry which is preliminary data.</text>
</comment>
<evidence type="ECO:0000313" key="7">
    <source>
        <dbReference type="Proteomes" id="UP000596977"/>
    </source>
</evidence>